<dbReference type="InterPro" id="IPR031919">
    <property type="entry name" value="Fucosidase_C"/>
</dbReference>
<dbReference type="KEGG" id="beg:INE88_01100"/>
<dbReference type="GO" id="GO:0016139">
    <property type="term" value="P:glycoside catabolic process"/>
    <property type="evidence" value="ECO:0007669"/>
    <property type="project" value="TreeGrafter"/>
</dbReference>
<dbReference type="Gene3D" id="2.60.40.1180">
    <property type="entry name" value="Golgi alpha-mannosidase II"/>
    <property type="match status" value="1"/>
</dbReference>
<dbReference type="PIRSF" id="PIRSF001092">
    <property type="entry name" value="Alpha-L-fucosidase"/>
    <property type="match status" value="1"/>
</dbReference>
<evidence type="ECO:0000313" key="12">
    <source>
        <dbReference type="Proteomes" id="UP000679226"/>
    </source>
</evidence>
<dbReference type="Pfam" id="PF16757">
    <property type="entry name" value="Fucosidase_C"/>
    <property type="match status" value="1"/>
</dbReference>
<evidence type="ECO:0000259" key="10">
    <source>
        <dbReference type="Pfam" id="PF16757"/>
    </source>
</evidence>
<dbReference type="GO" id="GO:0005764">
    <property type="term" value="C:lysosome"/>
    <property type="evidence" value="ECO:0007669"/>
    <property type="project" value="TreeGrafter"/>
</dbReference>
<dbReference type="GO" id="GO:0006004">
    <property type="term" value="P:fucose metabolic process"/>
    <property type="evidence" value="ECO:0007669"/>
    <property type="project" value="InterPro"/>
</dbReference>
<dbReference type="AlphaFoldDB" id="A0A975KEZ7"/>
<sequence length="561" mass="64465">MPTSTGLNTKKMDSKKNLFIYKKMKINLIVLFFAVCAAGAWAQEYKVPVTNEKEQMVEGQYKPQWESLRKHKTPEWFRDAKFGIWAHWGPQCVEGSGDWMARNMYKEGTYAYNYHKEHYGHPSEVGFKDILPLFKAEKWDPDKLVERYKRLGAQYIFVLGNHHDNFDLWDSKYQPWNSVNMGPKKDLIAGWAKASKKYGLPLGISFHADHAWLWYEPAQRYDINGPKAGIHYDGKLTKADGKGKWWEGYDPQDLYAQNHPMSEKSWANNRVHVQWAWSGGACLPTLEYVTNFYDRTLDAINRYNPDLIYFDVTVAPFHDISDCGLKIASHFYNKNPRAVMFGKMLNDEQREALTWDVERGAPNEIVEEPWQTCNCLGNWHYNTSIYERGSYKSATEVIKQLIDIVSKNGNLLLSIPLRADGTYDEKETAILDGIEAWMTVNKESIFNTRPWVRFGEGPVAESDIKLKAQGFNDGMYSNMTSADIRFNQTKKYLYVTPLGWPEDGKVVVRSLAKGNPHFKKNITTVELLGYGCLKVVQTDNGLEIQLPIVTNAIAPVLKISK</sequence>
<evidence type="ECO:0000256" key="5">
    <source>
        <dbReference type="ARBA" id="ARBA00022801"/>
    </source>
</evidence>
<reference evidence="11" key="1">
    <citation type="journal article" date="2021" name="PLoS Genet.">
        <title>Mobile Type VI secretion system loci of the gut Bacteroidales display extensive intra-ecosystem transfer, multi-species spread and geographical clustering.</title>
        <authorList>
            <person name="Garcia-Bayona L."/>
            <person name="Coyne M.J."/>
            <person name="Comstock L.E."/>
        </authorList>
    </citation>
    <scope>NUCLEOTIDE SEQUENCE</scope>
    <source>
        <strain evidence="11">CL11T00C20</strain>
    </source>
</reference>
<dbReference type="InterPro" id="IPR017853">
    <property type="entry name" value="GH"/>
</dbReference>
<dbReference type="SMART" id="SM00812">
    <property type="entry name" value="Alpha_L_fucos"/>
    <property type="match status" value="1"/>
</dbReference>
<keyword evidence="6" id="KW-0326">Glycosidase</keyword>
<dbReference type="EC" id="3.2.1.51" evidence="3"/>
<evidence type="ECO:0000256" key="7">
    <source>
        <dbReference type="PIRSR" id="PIRSR001092-1"/>
    </source>
</evidence>
<dbReference type="SUPFAM" id="SSF51445">
    <property type="entry name" value="(Trans)glycosidases"/>
    <property type="match status" value="1"/>
</dbReference>
<feature type="domain" description="Alpha-L-fucosidase C-terminal" evidence="10">
    <location>
        <begin position="481"/>
        <end position="559"/>
    </location>
</feature>
<comment type="function">
    <text evidence="1">Alpha-L-fucosidase is responsible for hydrolyzing the alpha-1,6-linked fucose joined to the reducing-end N-acetylglucosamine of the carbohydrate moieties of glycoproteins.</text>
</comment>
<evidence type="ECO:0000256" key="4">
    <source>
        <dbReference type="ARBA" id="ARBA00022729"/>
    </source>
</evidence>
<dbReference type="InterPro" id="IPR016286">
    <property type="entry name" value="FUC_metazoa-typ"/>
</dbReference>
<dbReference type="Gene3D" id="3.20.20.80">
    <property type="entry name" value="Glycosidases"/>
    <property type="match status" value="1"/>
</dbReference>
<dbReference type="Proteomes" id="UP000679226">
    <property type="component" value="Chromosome"/>
</dbReference>
<dbReference type="InterPro" id="IPR057739">
    <property type="entry name" value="Glyco_hydro_29_N"/>
</dbReference>
<evidence type="ECO:0000256" key="6">
    <source>
        <dbReference type="ARBA" id="ARBA00023295"/>
    </source>
</evidence>
<organism evidence="11 12">
    <name type="scientific">Bacteroides eggerthii</name>
    <dbReference type="NCBI Taxonomy" id="28111"/>
    <lineage>
        <taxon>Bacteria</taxon>
        <taxon>Pseudomonadati</taxon>
        <taxon>Bacteroidota</taxon>
        <taxon>Bacteroidia</taxon>
        <taxon>Bacteroidales</taxon>
        <taxon>Bacteroidaceae</taxon>
        <taxon>Bacteroides</taxon>
    </lineage>
</organism>
<dbReference type="Pfam" id="PF01120">
    <property type="entry name" value="Alpha_L_fucos"/>
    <property type="match status" value="1"/>
</dbReference>
<dbReference type="InterPro" id="IPR000933">
    <property type="entry name" value="Glyco_hydro_29"/>
</dbReference>
<proteinExistence type="inferred from homology"/>
<dbReference type="EMBL" id="CP072227">
    <property type="protein sequence ID" value="QUT44310.1"/>
    <property type="molecule type" value="Genomic_DNA"/>
</dbReference>
<feature type="chain" id="PRO_5037699413" description="alpha-L-fucosidase" evidence="8">
    <location>
        <begin position="43"/>
        <end position="561"/>
    </location>
</feature>
<feature type="domain" description="Glycoside hydrolase family 29 N-terminal" evidence="9">
    <location>
        <begin position="52"/>
        <end position="443"/>
    </location>
</feature>
<keyword evidence="5" id="KW-0378">Hydrolase</keyword>
<evidence type="ECO:0000256" key="2">
    <source>
        <dbReference type="ARBA" id="ARBA00007951"/>
    </source>
</evidence>
<dbReference type="SMR" id="A0A975KEZ7"/>
<gene>
    <name evidence="11" type="ORF">INE88_01100</name>
</gene>
<dbReference type="GO" id="GO:0004560">
    <property type="term" value="F:alpha-L-fucosidase activity"/>
    <property type="evidence" value="ECO:0007669"/>
    <property type="project" value="InterPro"/>
</dbReference>
<evidence type="ECO:0000256" key="3">
    <source>
        <dbReference type="ARBA" id="ARBA00012662"/>
    </source>
</evidence>
<name>A0A975KEZ7_9BACE</name>
<feature type="signal peptide" evidence="8">
    <location>
        <begin position="1"/>
        <end position="42"/>
    </location>
</feature>
<dbReference type="PANTHER" id="PTHR10030">
    <property type="entry name" value="ALPHA-L-FUCOSIDASE"/>
    <property type="match status" value="1"/>
</dbReference>
<accession>A0A975KEZ7</accession>
<evidence type="ECO:0000256" key="8">
    <source>
        <dbReference type="SAM" id="SignalP"/>
    </source>
</evidence>
<feature type="site" description="May be important for catalysis" evidence="7">
    <location>
        <position position="373"/>
    </location>
</feature>
<comment type="similarity">
    <text evidence="2">Belongs to the glycosyl hydrolase 29 family.</text>
</comment>
<protein>
    <recommendedName>
        <fullName evidence="3">alpha-L-fucosidase</fullName>
        <ecNumber evidence="3">3.2.1.51</ecNumber>
    </recommendedName>
</protein>
<evidence type="ECO:0000256" key="1">
    <source>
        <dbReference type="ARBA" id="ARBA00004071"/>
    </source>
</evidence>
<evidence type="ECO:0000259" key="9">
    <source>
        <dbReference type="Pfam" id="PF01120"/>
    </source>
</evidence>
<dbReference type="PANTHER" id="PTHR10030:SF37">
    <property type="entry name" value="ALPHA-L-FUCOSIDASE-RELATED"/>
    <property type="match status" value="1"/>
</dbReference>
<keyword evidence="4 8" id="KW-0732">Signal</keyword>
<evidence type="ECO:0000313" key="11">
    <source>
        <dbReference type="EMBL" id="QUT44310.1"/>
    </source>
</evidence>
<dbReference type="InterPro" id="IPR013780">
    <property type="entry name" value="Glyco_hydro_b"/>
</dbReference>